<dbReference type="Gene3D" id="2.30.110.20">
    <property type="entry name" value="Hcp1-like"/>
    <property type="match status" value="1"/>
</dbReference>
<dbReference type="PANTHER" id="PTHR36152:SF1">
    <property type="entry name" value="UBIQUITIN-LIKE DOMAIN-CONTAINING PROTEIN"/>
    <property type="match status" value="1"/>
</dbReference>
<proteinExistence type="predicted"/>
<feature type="transmembrane region" description="Helical" evidence="2">
    <location>
        <begin position="247"/>
        <end position="265"/>
    </location>
</feature>
<protein>
    <recommendedName>
        <fullName evidence="3">Ice-binding protein C-terminal domain-containing protein</fullName>
    </recommendedName>
</protein>
<keyword evidence="2" id="KW-0472">Membrane</keyword>
<accession>A0A2W5DV26</accession>
<evidence type="ECO:0000256" key="2">
    <source>
        <dbReference type="SAM" id="Phobius"/>
    </source>
</evidence>
<dbReference type="InterPro" id="IPR013424">
    <property type="entry name" value="Ice-binding_C"/>
</dbReference>
<evidence type="ECO:0000259" key="3">
    <source>
        <dbReference type="Pfam" id="PF07589"/>
    </source>
</evidence>
<sequence>MPHHRLSRGQQALRAPPVPPRPPTMAARPRMRALLWKGLPMNALSRGLRAALMLLSLGVGSAAFAANSYFLQIPNMPGDSTVKGHEDWTVIDSFSWGVSNTDGGKAAFDDLGWTQRVDSSTPLLFVAVATGTHLGKVTLDVLLPGTQLSFFQMIFEGSVATQLSLAGSGDIPQASAAISSGTRVTMRYRPQDAKGGFGPWVEGVFNLSTNTPTITFEGDPTVLSGLFASGAAVNFDASAITMVPEPATAGLLLAGLGLTGVWRLSRRRRA</sequence>
<dbReference type="NCBIfam" id="TIGR02595">
    <property type="entry name" value="PEP_CTERM"/>
    <property type="match status" value="1"/>
</dbReference>
<gene>
    <name evidence="4" type="ORF">DI603_10500</name>
</gene>
<name>A0A2W5DV26_9BURK</name>
<dbReference type="Proteomes" id="UP000249633">
    <property type="component" value="Unassembled WGS sequence"/>
</dbReference>
<dbReference type="EMBL" id="QFOD01000008">
    <property type="protein sequence ID" value="PZP32450.1"/>
    <property type="molecule type" value="Genomic_DNA"/>
</dbReference>
<keyword evidence="2" id="KW-0812">Transmembrane</keyword>
<evidence type="ECO:0000313" key="5">
    <source>
        <dbReference type="Proteomes" id="UP000249633"/>
    </source>
</evidence>
<dbReference type="SUPFAM" id="SSF141452">
    <property type="entry name" value="Hcp1-like"/>
    <property type="match status" value="1"/>
</dbReference>
<evidence type="ECO:0000256" key="1">
    <source>
        <dbReference type="SAM" id="MobiDB-lite"/>
    </source>
</evidence>
<dbReference type="Pfam" id="PF05638">
    <property type="entry name" value="T6SS_HCP"/>
    <property type="match status" value="1"/>
</dbReference>
<dbReference type="InterPro" id="IPR053165">
    <property type="entry name" value="HSI-I_assembly_Hcp1"/>
</dbReference>
<dbReference type="Pfam" id="PF07589">
    <property type="entry name" value="PEP-CTERM"/>
    <property type="match status" value="1"/>
</dbReference>
<dbReference type="InterPro" id="IPR036624">
    <property type="entry name" value="Hcp1-lik_sf"/>
</dbReference>
<keyword evidence="2" id="KW-1133">Transmembrane helix</keyword>
<comment type="caution">
    <text evidence="4">The sequence shown here is derived from an EMBL/GenBank/DDBJ whole genome shotgun (WGS) entry which is preliminary data.</text>
</comment>
<dbReference type="InterPro" id="IPR008514">
    <property type="entry name" value="T6SS_Hcp"/>
</dbReference>
<feature type="domain" description="Ice-binding protein C-terminal" evidence="3">
    <location>
        <begin position="243"/>
        <end position="267"/>
    </location>
</feature>
<organism evidence="4 5">
    <name type="scientific">Roseateles depolymerans</name>
    <dbReference type="NCBI Taxonomy" id="76731"/>
    <lineage>
        <taxon>Bacteria</taxon>
        <taxon>Pseudomonadati</taxon>
        <taxon>Pseudomonadota</taxon>
        <taxon>Betaproteobacteria</taxon>
        <taxon>Burkholderiales</taxon>
        <taxon>Sphaerotilaceae</taxon>
        <taxon>Roseateles</taxon>
    </lineage>
</organism>
<dbReference type="AlphaFoldDB" id="A0A2W5DV26"/>
<feature type="region of interest" description="Disordered" evidence="1">
    <location>
        <begin position="1"/>
        <end position="26"/>
    </location>
</feature>
<dbReference type="PANTHER" id="PTHR36152">
    <property type="entry name" value="CYTOPLASMIC PROTEIN-RELATED"/>
    <property type="match status" value="1"/>
</dbReference>
<evidence type="ECO:0000313" key="4">
    <source>
        <dbReference type="EMBL" id="PZP32450.1"/>
    </source>
</evidence>
<reference evidence="4 5" key="1">
    <citation type="submission" date="2017-08" db="EMBL/GenBank/DDBJ databases">
        <title>Infants hospitalized years apart are colonized by the same room-sourced microbial strains.</title>
        <authorList>
            <person name="Brooks B."/>
            <person name="Olm M.R."/>
            <person name="Firek B.A."/>
            <person name="Baker R."/>
            <person name="Thomas B.C."/>
            <person name="Morowitz M.J."/>
            <person name="Banfield J.F."/>
        </authorList>
    </citation>
    <scope>NUCLEOTIDE SEQUENCE [LARGE SCALE GENOMIC DNA]</scope>
    <source>
        <strain evidence="4">S2_012_000_R2_81</strain>
    </source>
</reference>